<comment type="pathway">
    <text evidence="2">Metabolic intermediate degradation; oxalate degradation; CO(2) and formate from oxalate: step 1/2.</text>
</comment>
<dbReference type="EC" id="2.8.3.16" evidence="2"/>
<feature type="active site" description="Nucleophile" evidence="2">
    <location>
        <position position="172"/>
    </location>
</feature>
<dbReference type="InterPro" id="IPR003673">
    <property type="entry name" value="CoA-Trfase_fam_III"/>
</dbReference>
<dbReference type="Pfam" id="PF02515">
    <property type="entry name" value="CoA_transf_3"/>
    <property type="match status" value="1"/>
</dbReference>
<organism evidence="3 4">
    <name type="scientific">Clostridium baratii</name>
    <dbReference type="NCBI Taxonomy" id="1561"/>
    <lineage>
        <taxon>Bacteria</taxon>
        <taxon>Bacillati</taxon>
        <taxon>Bacillota</taxon>
        <taxon>Clostridia</taxon>
        <taxon>Eubacteriales</taxon>
        <taxon>Clostridiaceae</taxon>
        <taxon>Clostridium</taxon>
    </lineage>
</organism>
<reference evidence="3 4" key="1">
    <citation type="submission" date="2015-09" db="EMBL/GenBank/DDBJ databases">
        <authorList>
            <consortium name="Pathogen Informatics"/>
        </authorList>
    </citation>
    <scope>NUCLEOTIDE SEQUENCE [LARGE SCALE GENOMIC DNA]</scope>
    <source>
        <strain evidence="3 4">2789STDY5834956</strain>
    </source>
</reference>
<comment type="similarity">
    <text evidence="2">Belongs to the CoA-transferase III family. Frc subfamily.</text>
</comment>
<dbReference type="InterPro" id="IPR017659">
    <property type="entry name" value="Formyl_CoA_transfer"/>
</dbReference>
<protein>
    <recommendedName>
        <fullName evidence="2">Formyl-CoA:oxalate CoA-transferase</fullName>
        <shortName evidence="2">FCOCT</shortName>
        <ecNumber evidence="2">2.8.3.16</ecNumber>
    </recommendedName>
    <alternativeName>
        <fullName evidence="2">Formyl-coenzyme A transferase</fullName>
        <shortName evidence="2">Formyl-CoA transferase</shortName>
    </alternativeName>
</protein>
<feature type="binding site" evidence="2">
    <location>
        <begin position="96"/>
        <end position="98"/>
    </location>
    <ligand>
        <name>CoA</name>
        <dbReference type="ChEBI" id="CHEBI:57287"/>
    </ligand>
</feature>
<feature type="binding site" evidence="2">
    <location>
        <begin position="17"/>
        <end position="18"/>
    </location>
    <ligand>
        <name>CoA</name>
        <dbReference type="ChEBI" id="CHEBI:57287"/>
    </ligand>
</feature>
<evidence type="ECO:0000256" key="1">
    <source>
        <dbReference type="ARBA" id="ARBA00022679"/>
    </source>
</evidence>
<dbReference type="SUPFAM" id="SSF89796">
    <property type="entry name" value="CoA-transferase family III (CaiB/BaiF)"/>
    <property type="match status" value="1"/>
</dbReference>
<dbReference type="NCBIfam" id="TIGR03253">
    <property type="entry name" value="oxalate_frc"/>
    <property type="match status" value="1"/>
</dbReference>
<dbReference type="GO" id="GO:0033608">
    <property type="term" value="F:formyl-CoA transferase activity"/>
    <property type="evidence" value="ECO:0007669"/>
    <property type="project" value="UniProtKB-EC"/>
</dbReference>
<gene>
    <name evidence="2 3" type="primary">frc</name>
    <name evidence="3" type="ORF">ERS852568_01204</name>
</gene>
<dbReference type="PANTHER" id="PTHR48207:SF3">
    <property type="entry name" value="SUCCINATE--HYDROXYMETHYLGLUTARATE COA-TRANSFERASE"/>
    <property type="match status" value="1"/>
</dbReference>
<evidence type="ECO:0000256" key="2">
    <source>
        <dbReference type="HAMAP-Rule" id="MF_00742"/>
    </source>
</evidence>
<dbReference type="Gene3D" id="3.30.1540.10">
    <property type="entry name" value="formyl-coa transferase, domain 3"/>
    <property type="match status" value="1"/>
</dbReference>
<dbReference type="RefSeq" id="WP_055207157.1">
    <property type="nucleotide sequence ID" value="NZ_CZBO01000001.1"/>
</dbReference>
<accession>A0A174S0X3</accession>
<dbReference type="InterPro" id="IPR023606">
    <property type="entry name" value="CoA-Trfase_III_dom_1_sf"/>
</dbReference>
<name>A0A174S0X3_9CLOT</name>
<dbReference type="Gene3D" id="3.40.50.10540">
    <property type="entry name" value="Crotonobetainyl-coa:carnitine coa-transferase, domain 1"/>
    <property type="match status" value="1"/>
</dbReference>
<keyword evidence="1 2" id="KW-0808">Transferase</keyword>
<comment type="function">
    <text evidence="2">Involved in the catabolism of oxalate and in the adapatation to low pH via the induction of the oxalate-dependent acid tolerance response (ATR). Catalyzes the transfer of the CoA moiety from formyl-CoA to oxalate.</text>
</comment>
<dbReference type="NCBIfam" id="NF003809">
    <property type="entry name" value="PRK05398.1"/>
    <property type="match status" value="1"/>
</dbReference>
<dbReference type="InterPro" id="IPR050483">
    <property type="entry name" value="CoA-transferase_III_domain"/>
</dbReference>
<dbReference type="GO" id="GO:0033611">
    <property type="term" value="P:oxalate catabolic process"/>
    <property type="evidence" value="ECO:0007669"/>
    <property type="project" value="UniProtKB-UniRule"/>
</dbReference>
<dbReference type="AlphaFoldDB" id="A0A174S0X3"/>
<evidence type="ECO:0000313" key="4">
    <source>
        <dbReference type="Proteomes" id="UP000095563"/>
    </source>
</evidence>
<comment type="catalytic activity">
    <reaction evidence="2">
        <text>formyl-CoA + oxalate = oxalyl-CoA + formate</text>
        <dbReference type="Rhea" id="RHEA:16545"/>
        <dbReference type="ChEBI" id="CHEBI:15740"/>
        <dbReference type="ChEBI" id="CHEBI:30623"/>
        <dbReference type="ChEBI" id="CHEBI:57376"/>
        <dbReference type="ChEBI" id="CHEBI:57388"/>
        <dbReference type="EC" id="2.8.3.16"/>
    </reaction>
</comment>
<feature type="binding site" evidence="2">
    <location>
        <position position="38"/>
    </location>
    <ligand>
        <name>CoA</name>
        <dbReference type="ChEBI" id="CHEBI:57287"/>
    </ligand>
</feature>
<dbReference type="InterPro" id="IPR044855">
    <property type="entry name" value="CoA-Trfase_III_dom3_sf"/>
</dbReference>
<comment type="subunit">
    <text evidence="2">Homodimer.</text>
</comment>
<comment type="caution">
    <text evidence="2">Lacks conserved residue(s) required for the propagation of feature annotation.</text>
</comment>
<dbReference type="Proteomes" id="UP000095563">
    <property type="component" value="Unassembled WGS sequence"/>
</dbReference>
<dbReference type="UniPathway" id="UPA00540">
    <property type="reaction ID" value="UER00598"/>
</dbReference>
<dbReference type="HAMAP" id="MF_00742">
    <property type="entry name" value="Formyl_CoA_transfer"/>
    <property type="match status" value="1"/>
</dbReference>
<proteinExistence type="inferred from homology"/>
<dbReference type="PANTHER" id="PTHR48207">
    <property type="entry name" value="SUCCINATE--HYDROXYMETHYLGLUTARATE COA-TRANSFERASE"/>
    <property type="match status" value="1"/>
</dbReference>
<dbReference type="EMBL" id="CZBO01000001">
    <property type="protein sequence ID" value="CUP89567.1"/>
    <property type="molecule type" value="Genomic_DNA"/>
</dbReference>
<evidence type="ECO:0000313" key="3">
    <source>
        <dbReference type="EMBL" id="CUP89567.1"/>
    </source>
</evidence>
<sequence>MTAPLQGIKVVDWTQVQSGPACTQLLAWLGADVIKIERPGTGDPTRNELLDLPNLDGLYFLQLNSNKRSIELDVKTPEGKEILKKLLKDADIFVENLHPGAADKLGFSWEEVHKMNPRLIYGSIKGFNPDSDFANVKAFEPVAQCAGGAASTTGWWDGERNIPTQSGAALGDSNTGMHLAIGLLAALMQREKTGEGCFVYQSMQEAVLNLCRVKLRDQLILENTGTLKHFPGYPEEKIGNTVPRYGNAEGGQVLGWCYKCKGWENDSNAYVYIVIQNEDKAFAEACKGFGKPEWITDPKFNTPEARNLVKKEIYKEIEKYTITKNKFEVVEELSKFGVPCGPVLSMYEIEKDESLRKCGTIVEVDQPGRGKFLTIGCPSKFSNYTPDIKKAPLLGEHTDEILREVGYSEQEITALRNKHVVCK</sequence>